<reference evidence="8" key="1">
    <citation type="journal article" date="2016" name="Genome Announc.">
        <title>Draft genome sequence of Aspergillus niger strain An76.</title>
        <authorList>
            <person name="Gong W."/>
            <person name="Cheng Z."/>
            <person name="Zhang H."/>
            <person name="Liu L."/>
            <person name="Gao P."/>
            <person name="Wang L."/>
        </authorList>
    </citation>
    <scope>NUCLEOTIDE SEQUENCE [LARGE SCALE GENOMIC DNA]</scope>
    <source>
        <strain evidence="8">An76</strain>
    </source>
</reference>
<dbReference type="Gene3D" id="3.40.50.150">
    <property type="entry name" value="Vaccinia Virus protein VP39"/>
    <property type="match status" value="1"/>
</dbReference>
<evidence type="ECO:0000313" key="8">
    <source>
        <dbReference type="Proteomes" id="UP000068243"/>
    </source>
</evidence>
<dbReference type="InterPro" id="IPR001525">
    <property type="entry name" value="C5_MeTfrase"/>
</dbReference>
<dbReference type="GO" id="GO:0003886">
    <property type="term" value="F:DNA (cytosine-5-)-methyltransferase activity"/>
    <property type="evidence" value="ECO:0007669"/>
    <property type="project" value="UniProtKB-EC"/>
</dbReference>
<dbReference type="AlphaFoldDB" id="A0A124BX08"/>
<dbReference type="Pfam" id="PF00145">
    <property type="entry name" value="DNA_methylase"/>
    <property type="match status" value="2"/>
</dbReference>
<name>A0A124BX08_ASPNG</name>
<dbReference type="PANTHER" id="PTHR10629">
    <property type="entry name" value="CYTOSINE-SPECIFIC METHYLTRANSFERASE"/>
    <property type="match status" value="1"/>
</dbReference>
<dbReference type="PROSITE" id="PS51679">
    <property type="entry name" value="SAM_MT_C5"/>
    <property type="match status" value="1"/>
</dbReference>
<dbReference type="Gene3D" id="3.90.120.10">
    <property type="entry name" value="DNA Methylase, subunit A, domain 2"/>
    <property type="match status" value="1"/>
</dbReference>
<dbReference type="VEuPathDB" id="FungiDB:An15g01770"/>
<keyword evidence="3 5" id="KW-0808">Transferase</keyword>
<dbReference type="Proteomes" id="UP000068243">
    <property type="component" value="Unassembled WGS sequence"/>
</dbReference>
<dbReference type="GO" id="GO:0044027">
    <property type="term" value="P:negative regulation of gene expression via chromosomal CpG island methylation"/>
    <property type="evidence" value="ECO:0007669"/>
    <property type="project" value="TreeGrafter"/>
</dbReference>
<accession>A0A124BX08</accession>
<gene>
    <name evidence="7" type="ORF">ABL_03890</name>
</gene>
<dbReference type="EMBL" id="BCMY01000005">
    <property type="protein sequence ID" value="GAQ40928.1"/>
    <property type="molecule type" value="Genomic_DNA"/>
</dbReference>
<dbReference type="InterPro" id="IPR031303">
    <property type="entry name" value="C5_meth_CS"/>
</dbReference>
<dbReference type="PANTHER" id="PTHR10629:SF52">
    <property type="entry name" value="DNA (CYTOSINE-5)-METHYLTRANSFERASE 1"/>
    <property type="match status" value="1"/>
</dbReference>
<evidence type="ECO:0000256" key="4">
    <source>
        <dbReference type="ARBA" id="ARBA00022691"/>
    </source>
</evidence>
<evidence type="ECO:0000256" key="1">
    <source>
        <dbReference type="ARBA" id="ARBA00011975"/>
    </source>
</evidence>
<dbReference type="NCBIfam" id="TIGR00675">
    <property type="entry name" value="dcm"/>
    <property type="match status" value="1"/>
</dbReference>
<dbReference type="PRINTS" id="PR00105">
    <property type="entry name" value="C5METTRFRASE"/>
</dbReference>
<dbReference type="SUPFAM" id="SSF53335">
    <property type="entry name" value="S-adenosyl-L-methionine-dependent methyltransferases"/>
    <property type="match status" value="1"/>
</dbReference>
<dbReference type="VEuPathDB" id="FungiDB:M747DRAFT_364715"/>
<evidence type="ECO:0000256" key="3">
    <source>
        <dbReference type="ARBA" id="ARBA00022679"/>
    </source>
</evidence>
<proteinExistence type="inferred from homology"/>
<dbReference type="OrthoDB" id="414133at2759"/>
<dbReference type="EC" id="2.1.1.37" evidence="1"/>
<keyword evidence="4 5" id="KW-0949">S-adenosyl-L-methionine</keyword>
<evidence type="ECO:0000256" key="6">
    <source>
        <dbReference type="RuleBase" id="RU000416"/>
    </source>
</evidence>
<dbReference type="InterPro" id="IPR029063">
    <property type="entry name" value="SAM-dependent_MTases_sf"/>
</dbReference>
<dbReference type="InterPro" id="IPR050390">
    <property type="entry name" value="C5-Methyltransferase"/>
</dbReference>
<feature type="active site" evidence="5">
    <location>
        <position position="379"/>
    </location>
</feature>
<dbReference type="OMA" id="KPRVHTM"/>
<dbReference type="VEuPathDB" id="FungiDB:ATCC64974_31280"/>
<dbReference type="GO" id="GO:0003677">
    <property type="term" value="F:DNA binding"/>
    <property type="evidence" value="ECO:0007669"/>
    <property type="project" value="TreeGrafter"/>
</dbReference>
<evidence type="ECO:0000256" key="2">
    <source>
        <dbReference type="ARBA" id="ARBA00022603"/>
    </source>
</evidence>
<keyword evidence="2 5" id="KW-0489">Methyltransferase</keyword>
<dbReference type="GO" id="GO:0005634">
    <property type="term" value="C:nucleus"/>
    <property type="evidence" value="ECO:0007669"/>
    <property type="project" value="TreeGrafter"/>
</dbReference>
<comment type="caution">
    <text evidence="7">The sequence shown here is derived from an EMBL/GenBank/DDBJ whole genome shotgun (WGS) entry which is preliminary data.</text>
</comment>
<sequence>MAPFSFAIPHLCESDDDWPSDAMSIDGDSDRSSVTVENDPDLVLNIQTGYRSGPATENDSSPAEFNEIIELDSDTEEGFSEQDYLTDAAFNRLLQNWNNVPRSQDTDEDVQFIDVAPAKRPLKEWCANGIVYTPGQSLEIFDGRFIRIESISQHVVSKEIFFTGRHLVRATGHKGTYIPKWPNELIWIANDTRNIGLPLIKRIVNVIFTNACHVEHDHLKKRRPHALFCRLKENFRDKPDDPASVEYLSFDEADEGYRTYPSSLRKAWRGTTRSFGASDAPQAIDLEGPVIDLTEQSTDNKSSRQYTFGDGFCGAGGVSCGALKAGLRPTWAFDNSRHAVNTYSLNFRDAECEESDVFSFLTNNYDFLKVDVTHGSPPCQTFSPAKTVQCATDDANSACIFSCAELIRKAKPRVHTMEETSGLYERHRETFHRVVLDFIEIGYSVRWTILNCADFGVPQLRRRLVIIASGPGETLPPFPEATHGLPGSGLRDYVTINQVISRIPRGASDHDVEAALQRSAIDRRPFDANRQARTITCGGGENYHPSGRRGFTNREFACLQTFPMRFRFGPREVRKQIGNAVPPKLAEAIYRSVKASLQRTDEEETNPERRGPF</sequence>
<protein>
    <recommendedName>
        <fullName evidence="1">DNA (cytosine-5-)-methyltransferase</fullName>
        <ecNumber evidence="1">2.1.1.37</ecNumber>
    </recommendedName>
</protein>
<organism evidence="7 8">
    <name type="scientific">Aspergillus niger</name>
    <dbReference type="NCBI Taxonomy" id="5061"/>
    <lineage>
        <taxon>Eukaryota</taxon>
        <taxon>Fungi</taxon>
        <taxon>Dikarya</taxon>
        <taxon>Ascomycota</taxon>
        <taxon>Pezizomycotina</taxon>
        <taxon>Eurotiomycetes</taxon>
        <taxon>Eurotiomycetidae</taxon>
        <taxon>Eurotiales</taxon>
        <taxon>Aspergillaceae</taxon>
        <taxon>Aspergillus</taxon>
        <taxon>Aspergillus subgen. Circumdati</taxon>
    </lineage>
</organism>
<dbReference type="GO" id="GO:0032259">
    <property type="term" value="P:methylation"/>
    <property type="evidence" value="ECO:0007669"/>
    <property type="project" value="UniProtKB-KW"/>
</dbReference>
<evidence type="ECO:0000313" key="7">
    <source>
        <dbReference type="EMBL" id="GAQ40928.1"/>
    </source>
</evidence>
<evidence type="ECO:0000256" key="5">
    <source>
        <dbReference type="PROSITE-ProRule" id="PRU01016"/>
    </source>
</evidence>
<comment type="similarity">
    <text evidence="5 6">Belongs to the class I-like SAM-binding methyltransferase superfamily. C5-methyltransferase family.</text>
</comment>
<dbReference type="PROSITE" id="PS00095">
    <property type="entry name" value="C5_MTASE_2"/>
    <property type="match status" value="1"/>
</dbReference>
<dbReference type="VEuPathDB" id="FungiDB:ASPNIDRAFT2_1086767"/>